<reference evidence="1" key="2">
    <citation type="journal article" date="2015" name="Fish Shellfish Immunol.">
        <title>Early steps in the European eel (Anguilla anguilla)-Vibrio vulnificus interaction in the gills: Role of the RtxA13 toxin.</title>
        <authorList>
            <person name="Callol A."/>
            <person name="Pajuelo D."/>
            <person name="Ebbesson L."/>
            <person name="Teles M."/>
            <person name="MacKenzie S."/>
            <person name="Amaro C."/>
        </authorList>
    </citation>
    <scope>NUCLEOTIDE SEQUENCE</scope>
</reference>
<name>A0A0E9RY68_ANGAN</name>
<reference evidence="1" key="1">
    <citation type="submission" date="2014-11" db="EMBL/GenBank/DDBJ databases">
        <authorList>
            <person name="Amaro Gonzalez C."/>
        </authorList>
    </citation>
    <scope>NUCLEOTIDE SEQUENCE</scope>
</reference>
<proteinExistence type="predicted"/>
<organism evidence="1">
    <name type="scientific">Anguilla anguilla</name>
    <name type="common">European freshwater eel</name>
    <name type="synonym">Muraena anguilla</name>
    <dbReference type="NCBI Taxonomy" id="7936"/>
    <lineage>
        <taxon>Eukaryota</taxon>
        <taxon>Metazoa</taxon>
        <taxon>Chordata</taxon>
        <taxon>Craniata</taxon>
        <taxon>Vertebrata</taxon>
        <taxon>Euteleostomi</taxon>
        <taxon>Actinopterygii</taxon>
        <taxon>Neopterygii</taxon>
        <taxon>Teleostei</taxon>
        <taxon>Anguilliformes</taxon>
        <taxon>Anguillidae</taxon>
        <taxon>Anguilla</taxon>
    </lineage>
</organism>
<evidence type="ECO:0000313" key="1">
    <source>
        <dbReference type="EMBL" id="JAH33807.1"/>
    </source>
</evidence>
<sequence length="46" mass="5234">MCNSYSSLLGQVYPTQTVILYYSSICSDVTVKTNKKKNKKTVRNKT</sequence>
<dbReference type="EMBL" id="GBXM01074770">
    <property type="protein sequence ID" value="JAH33807.1"/>
    <property type="molecule type" value="Transcribed_RNA"/>
</dbReference>
<accession>A0A0E9RY68</accession>
<dbReference type="AlphaFoldDB" id="A0A0E9RY68"/>
<protein>
    <submittedName>
        <fullName evidence="1">Uncharacterized protein</fullName>
    </submittedName>
</protein>